<proteinExistence type="predicted"/>
<gene>
    <name evidence="2" type="ORF">BS47DRAFT_1346487</name>
</gene>
<reference evidence="2" key="1">
    <citation type="journal article" date="2020" name="Nat. Commun.">
        <title>Large-scale genome sequencing of mycorrhizal fungi provides insights into the early evolution of symbiotic traits.</title>
        <authorList>
            <person name="Miyauchi S."/>
            <person name="Kiss E."/>
            <person name="Kuo A."/>
            <person name="Drula E."/>
            <person name="Kohler A."/>
            <person name="Sanchez-Garcia M."/>
            <person name="Morin E."/>
            <person name="Andreopoulos B."/>
            <person name="Barry K.W."/>
            <person name="Bonito G."/>
            <person name="Buee M."/>
            <person name="Carver A."/>
            <person name="Chen C."/>
            <person name="Cichocki N."/>
            <person name="Clum A."/>
            <person name="Culley D."/>
            <person name="Crous P.W."/>
            <person name="Fauchery L."/>
            <person name="Girlanda M."/>
            <person name="Hayes R.D."/>
            <person name="Keri Z."/>
            <person name="LaButti K."/>
            <person name="Lipzen A."/>
            <person name="Lombard V."/>
            <person name="Magnuson J."/>
            <person name="Maillard F."/>
            <person name="Murat C."/>
            <person name="Nolan M."/>
            <person name="Ohm R.A."/>
            <person name="Pangilinan J."/>
            <person name="Pereira M.F."/>
            <person name="Perotto S."/>
            <person name="Peter M."/>
            <person name="Pfister S."/>
            <person name="Riley R."/>
            <person name="Sitrit Y."/>
            <person name="Stielow J.B."/>
            <person name="Szollosi G."/>
            <person name="Zifcakova L."/>
            <person name="Stursova M."/>
            <person name="Spatafora J.W."/>
            <person name="Tedersoo L."/>
            <person name="Vaario L.M."/>
            <person name="Yamada A."/>
            <person name="Yan M."/>
            <person name="Wang P."/>
            <person name="Xu J."/>
            <person name="Bruns T."/>
            <person name="Baldrian P."/>
            <person name="Vilgalys R."/>
            <person name="Dunand C."/>
            <person name="Henrissat B."/>
            <person name="Grigoriev I.V."/>
            <person name="Hibbett D."/>
            <person name="Nagy L.G."/>
            <person name="Martin F.M."/>
        </authorList>
    </citation>
    <scope>NUCLEOTIDE SEQUENCE</scope>
    <source>
        <strain evidence="2">UP504</strain>
    </source>
</reference>
<protein>
    <submittedName>
        <fullName evidence="2">Uncharacterized protein</fullName>
    </submittedName>
</protein>
<dbReference type="Proteomes" id="UP000886523">
    <property type="component" value="Unassembled WGS sequence"/>
</dbReference>
<accession>A0A9P6DUE7</accession>
<feature type="region of interest" description="Disordered" evidence="1">
    <location>
        <begin position="1"/>
        <end position="24"/>
    </location>
</feature>
<comment type="caution">
    <text evidence="2">The sequence shown here is derived from an EMBL/GenBank/DDBJ whole genome shotgun (WGS) entry which is preliminary data.</text>
</comment>
<name>A0A9P6DUE7_9AGAM</name>
<dbReference type="EMBL" id="MU128998">
    <property type="protein sequence ID" value="KAF9511568.1"/>
    <property type="molecule type" value="Genomic_DNA"/>
</dbReference>
<sequence>MGVLKHASSMLDSSGPPSCCTGTDRNESIVQIISNGESARFDFELQGYLSAIVFRPWSHMRPTY</sequence>
<evidence type="ECO:0000313" key="2">
    <source>
        <dbReference type="EMBL" id="KAF9511568.1"/>
    </source>
</evidence>
<organism evidence="2 3">
    <name type="scientific">Hydnum rufescens UP504</name>
    <dbReference type="NCBI Taxonomy" id="1448309"/>
    <lineage>
        <taxon>Eukaryota</taxon>
        <taxon>Fungi</taxon>
        <taxon>Dikarya</taxon>
        <taxon>Basidiomycota</taxon>
        <taxon>Agaricomycotina</taxon>
        <taxon>Agaricomycetes</taxon>
        <taxon>Cantharellales</taxon>
        <taxon>Hydnaceae</taxon>
        <taxon>Hydnum</taxon>
    </lineage>
</organism>
<feature type="compositionally biased region" description="Polar residues" evidence="1">
    <location>
        <begin position="10"/>
        <end position="24"/>
    </location>
</feature>
<evidence type="ECO:0000256" key="1">
    <source>
        <dbReference type="SAM" id="MobiDB-lite"/>
    </source>
</evidence>
<dbReference type="AlphaFoldDB" id="A0A9P6DUE7"/>
<evidence type="ECO:0000313" key="3">
    <source>
        <dbReference type="Proteomes" id="UP000886523"/>
    </source>
</evidence>
<keyword evidence="3" id="KW-1185">Reference proteome</keyword>